<dbReference type="GO" id="GO:0004301">
    <property type="term" value="F:epoxide hydrolase activity"/>
    <property type="evidence" value="ECO:0007669"/>
    <property type="project" value="TreeGrafter"/>
</dbReference>
<evidence type="ECO:0000256" key="4">
    <source>
        <dbReference type="PIRSR" id="PIRSR001112-1"/>
    </source>
</evidence>
<dbReference type="InterPro" id="IPR000639">
    <property type="entry name" value="Epox_hydrolase-like"/>
</dbReference>
<comment type="similarity">
    <text evidence="1">Belongs to the peptidase S33 family.</text>
</comment>
<dbReference type="InterPro" id="IPR029058">
    <property type="entry name" value="AB_hydrolase_fold"/>
</dbReference>
<evidence type="ECO:0000313" key="7">
    <source>
        <dbReference type="Proteomes" id="UP000624404"/>
    </source>
</evidence>
<dbReference type="PANTHER" id="PTHR21661:SF35">
    <property type="entry name" value="EPOXIDE HYDROLASE"/>
    <property type="match status" value="1"/>
</dbReference>
<dbReference type="InterPro" id="IPR010497">
    <property type="entry name" value="Epoxide_hydro_N"/>
</dbReference>
<keyword evidence="3" id="KW-0378">Hydrolase</keyword>
<evidence type="ECO:0000256" key="1">
    <source>
        <dbReference type="ARBA" id="ARBA00010088"/>
    </source>
</evidence>
<evidence type="ECO:0000259" key="5">
    <source>
        <dbReference type="Pfam" id="PF06441"/>
    </source>
</evidence>
<dbReference type="Pfam" id="PF06441">
    <property type="entry name" value="EHN"/>
    <property type="match status" value="1"/>
</dbReference>
<dbReference type="PANTHER" id="PTHR21661">
    <property type="entry name" value="EPOXIDE HYDROLASE 1-RELATED"/>
    <property type="match status" value="1"/>
</dbReference>
<dbReference type="GO" id="GO:0097176">
    <property type="term" value="P:epoxide metabolic process"/>
    <property type="evidence" value="ECO:0007669"/>
    <property type="project" value="TreeGrafter"/>
</dbReference>
<dbReference type="EMBL" id="CAJHIA010000042">
    <property type="protein sequence ID" value="CAD6457557.1"/>
    <property type="molecule type" value="Genomic_DNA"/>
</dbReference>
<dbReference type="OrthoDB" id="6431331at2759"/>
<feature type="active site" description="Proton donor" evidence="4">
    <location>
        <position position="355"/>
    </location>
</feature>
<evidence type="ECO:0000256" key="3">
    <source>
        <dbReference type="ARBA" id="ARBA00022801"/>
    </source>
</evidence>
<dbReference type="InterPro" id="IPR016292">
    <property type="entry name" value="Epoxide_hydrolase"/>
</dbReference>
<comment type="caution">
    <text evidence="6">The sequence shown here is derived from an EMBL/GenBank/DDBJ whole genome shotgun (WGS) entry which is preliminary data.</text>
</comment>
<feature type="active site" description="Proton acceptor" evidence="4">
    <location>
        <position position="411"/>
    </location>
</feature>
<dbReference type="Gene3D" id="3.40.50.1820">
    <property type="entry name" value="alpha/beta hydrolase"/>
    <property type="match status" value="1"/>
</dbReference>
<protein>
    <submittedName>
        <fullName evidence="6">5ee399cf-d101-4465-9957-ac47811e0c45</fullName>
    </submittedName>
</protein>
<gene>
    <name evidence="6" type="ORF">SCLTRI_LOCUS10610</name>
</gene>
<feature type="domain" description="Epoxide hydrolase N-terminal" evidence="5">
    <location>
        <begin position="49"/>
        <end position="162"/>
    </location>
</feature>
<name>A0A8H2W7H7_9HELO</name>
<sequence>MISSLLFTCSNFLFTGINPLLTSPILQPENQSSIIEINEHFKATFGPSPQPFKISVDPDFIEQTTLKASLTRYTTDVNQPDFTDGPPRHNVTTIRDYWVNNYSWFSVQDQINKDLSQYTTTVYADGNYTYPIPLHFVHHKSPRSDAIPLLFIHGWPGSFLEVSKIINHLTNPSNTSMPAFHVVAPSLPGYGFSPAPQYPGLGLRETGQAFNKLMIEQLGYSKYVIQGGDFGGFTLRYMAGQFPSSVVSSLSNFFIVPPNSTDLERYANGTTSEEENFQIGRLDMYNNYYAGYRDIQQTRPEQLAIAMTDSPVGFAAWIYDFMFSHVDGYVWTPEEIITWAMMYYIQGPYAGMRMYKELAKAGTWLNEGFLHISNPVGVIAFPKDLGYRTPTSWLQRWANVTYEVNHSRGGHFAAHEVPDLLLENIRTFWGDSSLSNADQFKEQLDHLWMSDEL</sequence>
<feature type="active site" description="Nucleophile" evidence="4">
    <location>
        <position position="229"/>
    </location>
</feature>
<keyword evidence="7" id="KW-1185">Reference proteome</keyword>
<proteinExistence type="inferred from homology"/>
<reference evidence="6" key="1">
    <citation type="submission" date="2020-10" db="EMBL/GenBank/DDBJ databases">
        <authorList>
            <person name="Kusch S."/>
        </authorList>
    </citation>
    <scope>NUCLEOTIDE SEQUENCE</scope>
    <source>
        <strain evidence="6">SwB9</strain>
    </source>
</reference>
<dbReference type="SUPFAM" id="SSF53474">
    <property type="entry name" value="alpha/beta-Hydrolases"/>
    <property type="match status" value="1"/>
</dbReference>
<dbReference type="PIRSF" id="PIRSF001112">
    <property type="entry name" value="Epoxide_hydrolase"/>
    <property type="match status" value="1"/>
</dbReference>
<dbReference type="Proteomes" id="UP000624404">
    <property type="component" value="Unassembled WGS sequence"/>
</dbReference>
<keyword evidence="2" id="KW-0058">Aromatic hydrocarbons catabolism</keyword>
<accession>A0A8H2W7H7</accession>
<dbReference type="AlphaFoldDB" id="A0A8H2W7H7"/>
<evidence type="ECO:0000313" key="6">
    <source>
        <dbReference type="EMBL" id="CAD6457557.1"/>
    </source>
</evidence>
<organism evidence="6 7">
    <name type="scientific">Sclerotinia trifoliorum</name>
    <dbReference type="NCBI Taxonomy" id="28548"/>
    <lineage>
        <taxon>Eukaryota</taxon>
        <taxon>Fungi</taxon>
        <taxon>Dikarya</taxon>
        <taxon>Ascomycota</taxon>
        <taxon>Pezizomycotina</taxon>
        <taxon>Leotiomycetes</taxon>
        <taxon>Helotiales</taxon>
        <taxon>Sclerotiniaceae</taxon>
        <taxon>Sclerotinia</taxon>
    </lineage>
</organism>
<dbReference type="PRINTS" id="PR00412">
    <property type="entry name" value="EPOXHYDRLASE"/>
</dbReference>
<evidence type="ECO:0000256" key="2">
    <source>
        <dbReference type="ARBA" id="ARBA00022797"/>
    </source>
</evidence>